<proteinExistence type="predicted"/>
<gene>
    <name evidence="1" type="ORF">N473_18405</name>
</gene>
<comment type="caution">
    <text evidence="1">The sequence shown here is derived from an EMBL/GenBank/DDBJ whole genome shotgun (WGS) entry which is preliminary data.</text>
</comment>
<accession>A0A162C6C7</accession>
<dbReference type="PATRIC" id="fig|1365248.3.peg.2740"/>
<organism evidence="1 2">
    <name type="scientific">Pseudoalteromonas luteoviolacea CPMOR-1</name>
    <dbReference type="NCBI Taxonomy" id="1365248"/>
    <lineage>
        <taxon>Bacteria</taxon>
        <taxon>Pseudomonadati</taxon>
        <taxon>Pseudomonadota</taxon>
        <taxon>Gammaproteobacteria</taxon>
        <taxon>Alteromonadales</taxon>
        <taxon>Pseudoalteromonadaceae</taxon>
        <taxon>Pseudoalteromonas</taxon>
    </lineage>
</organism>
<dbReference type="EMBL" id="AUYC01000030">
    <property type="protein sequence ID" value="KZN62888.1"/>
    <property type="molecule type" value="Genomic_DNA"/>
</dbReference>
<dbReference type="AlphaFoldDB" id="A0A162C6C7"/>
<dbReference type="Proteomes" id="UP000076486">
    <property type="component" value="Unassembled WGS sequence"/>
</dbReference>
<reference evidence="1 2" key="1">
    <citation type="submission" date="2013-07" db="EMBL/GenBank/DDBJ databases">
        <title>Comparative Genomic and Metabolomic Analysis of Twelve Strains of Pseudoalteromonas luteoviolacea.</title>
        <authorList>
            <person name="Vynne N.G."/>
            <person name="Mansson M."/>
            <person name="Gram L."/>
        </authorList>
    </citation>
    <scope>NUCLEOTIDE SEQUENCE [LARGE SCALE GENOMIC DNA]</scope>
    <source>
        <strain evidence="1 2">CPMOR-1</strain>
    </source>
</reference>
<evidence type="ECO:0000313" key="1">
    <source>
        <dbReference type="EMBL" id="KZN62888.1"/>
    </source>
</evidence>
<sequence>MVGALGKSKWILTFVGMTLFEVIFHSKPPSLRACPAIHSLKQPEWLVLWLSRKWILTFVRMTLFEVIFHSKPPSLRACPAIHSFKQPEWLVP</sequence>
<evidence type="ECO:0000313" key="2">
    <source>
        <dbReference type="Proteomes" id="UP000076486"/>
    </source>
</evidence>
<name>A0A162C6C7_9GAMM</name>
<protein>
    <submittedName>
        <fullName evidence="1">Uncharacterized protein</fullName>
    </submittedName>
</protein>